<evidence type="ECO:0000313" key="6">
    <source>
        <dbReference type="Proteomes" id="UP000078534"/>
    </source>
</evidence>
<proteinExistence type="predicted"/>
<dbReference type="STRING" id="152268.A6K24_14690"/>
<evidence type="ECO:0000256" key="2">
    <source>
        <dbReference type="PROSITE-ProRule" id="PRU00284"/>
    </source>
</evidence>
<dbReference type="Pfam" id="PF00015">
    <property type="entry name" value="MCPsignal"/>
    <property type="match status" value="1"/>
</dbReference>
<organism evidence="5 6">
    <name type="scientific">Metabacillus litoralis</name>
    <dbReference type="NCBI Taxonomy" id="152268"/>
    <lineage>
        <taxon>Bacteria</taxon>
        <taxon>Bacillati</taxon>
        <taxon>Bacillota</taxon>
        <taxon>Bacilli</taxon>
        <taxon>Bacillales</taxon>
        <taxon>Bacillaceae</taxon>
        <taxon>Metabacillus</taxon>
    </lineage>
</organism>
<dbReference type="PANTHER" id="PTHR32089">
    <property type="entry name" value="METHYL-ACCEPTING CHEMOTAXIS PROTEIN MCPB"/>
    <property type="match status" value="1"/>
</dbReference>
<reference evidence="6" key="1">
    <citation type="submission" date="2016-04" db="EMBL/GenBank/DDBJ databases">
        <authorList>
            <person name="Lyu Z."/>
            <person name="Lyu W."/>
        </authorList>
    </citation>
    <scope>NUCLEOTIDE SEQUENCE [LARGE SCALE GENOMIC DNA]</scope>
    <source>
        <strain evidence="6">C44</strain>
    </source>
</reference>
<dbReference type="PROSITE" id="PS50111">
    <property type="entry name" value="CHEMOTAXIS_TRANSDUC_2"/>
    <property type="match status" value="1"/>
</dbReference>
<comment type="caution">
    <text evidence="5">The sequence shown here is derived from an EMBL/GenBank/DDBJ whole genome shotgun (WGS) entry which is preliminary data.</text>
</comment>
<dbReference type="GO" id="GO:0007165">
    <property type="term" value="P:signal transduction"/>
    <property type="evidence" value="ECO:0007669"/>
    <property type="project" value="UniProtKB-KW"/>
</dbReference>
<dbReference type="SUPFAM" id="SSF58104">
    <property type="entry name" value="Methyl-accepting chemotaxis protein (MCP) signaling domain"/>
    <property type="match status" value="1"/>
</dbReference>
<gene>
    <name evidence="5" type="ORF">A6K24_14690</name>
</gene>
<feature type="domain" description="Methyl-accepting transducer" evidence="4">
    <location>
        <begin position="146"/>
        <end position="403"/>
    </location>
</feature>
<feature type="transmembrane region" description="Helical" evidence="3">
    <location>
        <begin position="50"/>
        <end position="74"/>
    </location>
</feature>
<evidence type="ECO:0000256" key="1">
    <source>
        <dbReference type="ARBA" id="ARBA00023224"/>
    </source>
</evidence>
<dbReference type="InterPro" id="IPR004089">
    <property type="entry name" value="MCPsignal_dom"/>
</dbReference>
<keyword evidence="3" id="KW-1133">Transmembrane helix</keyword>
<evidence type="ECO:0000256" key="3">
    <source>
        <dbReference type="SAM" id="Phobius"/>
    </source>
</evidence>
<dbReference type="OrthoDB" id="9810264at2"/>
<feature type="transmembrane region" description="Helical" evidence="3">
    <location>
        <begin position="12"/>
        <end position="38"/>
    </location>
</feature>
<dbReference type="Gene3D" id="1.10.287.950">
    <property type="entry name" value="Methyl-accepting chemotaxis protein"/>
    <property type="match status" value="1"/>
</dbReference>
<dbReference type="EMBL" id="LWSG01000002">
    <property type="protein sequence ID" value="OAS88701.1"/>
    <property type="molecule type" value="Genomic_DNA"/>
</dbReference>
<sequence>MKKEMKFYERISVKFQICLAILAVVLTSTIGLLSYIFVKNTFGQIQESQGLFWSLLGIPAVITIVCLSVFYFFIHRKLKVLNQILIASSEISAGRLFLNPLKEGKDEFGLLALLLNKINDDFRALVHDLKDTSYSISTSSYELSALSEQTTTTSEEIGNALNEISKGSVSQASDIESTSQKASDLQANLTNMTEGSNAIIQLTEGCVNAVQAGKDSMIGLQVSNKENANMLDQISLGITTLYQSVHQISGIVTTIDNISKQTNLLALNASIEAARAGEHGKGFAVVAEEVRKLAEETNKATSQIQTMIQNIEKETEATVLVMSQTTEISSGLNQSVLASENEFNEISSSISKIIEGISKLNKEIETVSDHSYIILDSIQNISAVAEETAASTEEITASVDEQVNAVVTINHSSEKLIALSENLNNSLKKYMVE</sequence>
<keyword evidence="3" id="KW-0812">Transmembrane</keyword>
<dbReference type="Proteomes" id="UP000078534">
    <property type="component" value="Unassembled WGS sequence"/>
</dbReference>
<protein>
    <recommendedName>
        <fullName evidence="4">Methyl-accepting transducer domain-containing protein</fullName>
    </recommendedName>
</protein>
<name>A0A179T4N1_9BACI</name>
<dbReference type="GO" id="GO:0016020">
    <property type="term" value="C:membrane"/>
    <property type="evidence" value="ECO:0007669"/>
    <property type="project" value="InterPro"/>
</dbReference>
<evidence type="ECO:0000259" key="4">
    <source>
        <dbReference type="PROSITE" id="PS50111"/>
    </source>
</evidence>
<keyword evidence="3" id="KW-0472">Membrane</keyword>
<dbReference type="PANTHER" id="PTHR32089:SF112">
    <property type="entry name" value="LYSOZYME-LIKE PROTEIN-RELATED"/>
    <property type="match status" value="1"/>
</dbReference>
<keyword evidence="6" id="KW-1185">Reference proteome</keyword>
<dbReference type="SMART" id="SM00283">
    <property type="entry name" value="MA"/>
    <property type="match status" value="1"/>
</dbReference>
<keyword evidence="1 2" id="KW-0807">Transducer</keyword>
<evidence type="ECO:0000313" key="5">
    <source>
        <dbReference type="EMBL" id="OAS88701.1"/>
    </source>
</evidence>
<dbReference type="AlphaFoldDB" id="A0A179T4N1"/>
<dbReference type="RefSeq" id="WP_066326399.1">
    <property type="nucleotide sequence ID" value="NZ_LWSG01000002.1"/>
</dbReference>
<accession>A0A179T4N1</accession>